<feature type="active site" evidence="6">
    <location>
        <position position="127"/>
    </location>
</feature>
<dbReference type="RefSeq" id="WP_036938737.1">
    <property type="nucleotide sequence ID" value="NZ_JQKC01000007.1"/>
</dbReference>
<dbReference type="PANTHER" id="PTHR22960:SF29">
    <property type="entry name" value="CYCLIC PYRANOPTERIN MONOPHOSPHATE SYNTHASE"/>
    <property type="match status" value="1"/>
</dbReference>
<comment type="pathway">
    <text evidence="2 6">Cofactor biosynthesis; molybdopterin biosynthesis.</text>
</comment>
<dbReference type="HAMAP" id="MF_01224_B">
    <property type="entry name" value="MoaC_B"/>
    <property type="match status" value="1"/>
</dbReference>
<dbReference type="EMBL" id="LGTC01000001">
    <property type="protein sequence ID" value="KNY28406.1"/>
    <property type="molecule type" value="Genomic_DNA"/>
</dbReference>
<evidence type="ECO:0000256" key="4">
    <source>
        <dbReference type="ARBA" id="ARBA00023150"/>
    </source>
</evidence>
<keyword evidence="5 6" id="KW-0456">Lyase</keyword>
<keyword evidence="9" id="KW-1185">Reference proteome</keyword>
<comment type="catalytic activity">
    <reaction evidence="1 6">
        <text>(8S)-3',8-cyclo-7,8-dihydroguanosine 5'-triphosphate = cyclic pyranopterin phosphate + diphosphate</text>
        <dbReference type="Rhea" id="RHEA:49580"/>
        <dbReference type="ChEBI" id="CHEBI:33019"/>
        <dbReference type="ChEBI" id="CHEBI:59648"/>
        <dbReference type="ChEBI" id="CHEBI:131766"/>
        <dbReference type="EC" id="4.6.1.17"/>
    </reaction>
</comment>
<dbReference type="InterPro" id="IPR036522">
    <property type="entry name" value="MoaC_sf"/>
</dbReference>
<evidence type="ECO:0000256" key="1">
    <source>
        <dbReference type="ARBA" id="ARBA00001637"/>
    </source>
</evidence>
<keyword evidence="4 6" id="KW-0501">Molybdenum cofactor biosynthesis</keyword>
<evidence type="ECO:0000256" key="3">
    <source>
        <dbReference type="ARBA" id="ARBA00012575"/>
    </source>
</evidence>
<comment type="caution">
    <text evidence="8">The sequence shown here is derived from an EMBL/GenBank/DDBJ whole genome shotgun (WGS) entry which is preliminary data.</text>
</comment>
<dbReference type="GO" id="GO:0006777">
    <property type="term" value="P:Mo-molybdopterin cofactor biosynthetic process"/>
    <property type="evidence" value="ECO:0007669"/>
    <property type="project" value="UniProtKB-UniRule"/>
</dbReference>
<dbReference type="Proteomes" id="UP000036923">
    <property type="component" value="Unassembled WGS sequence"/>
</dbReference>
<dbReference type="GO" id="GO:0061799">
    <property type="term" value="F:cyclic pyranopterin monophosphate synthase activity"/>
    <property type="evidence" value="ECO:0007669"/>
    <property type="project" value="UniProtKB-UniRule"/>
</dbReference>
<dbReference type="PANTHER" id="PTHR22960">
    <property type="entry name" value="MOLYBDOPTERIN COFACTOR SYNTHESIS PROTEIN A"/>
    <property type="match status" value="1"/>
</dbReference>
<dbReference type="InterPro" id="IPR047594">
    <property type="entry name" value="MoaC_bact/euk"/>
</dbReference>
<dbReference type="eggNOG" id="COG0315">
    <property type="taxonomic scope" value="Bacteria"/>
</dbReference>
<organism evidence="8 9">
    <name type="scientific">Pseudobacteroides cellulosolvens ATCC 35603 = DSM 2933</name>
    <dbReference type="NCBI Taxonomy" id="398512"/>
    <lineage>
        <taxon>Bacteria</taxon>
        <taxon>Bacillati</taxon>
        <taxon>Bacillota</taxon>
        <taxon>Clostridia</taxon>
        <taxon>Eubacteriales</taxon>
        <taxon>Oscillospiraceae</taxon>
        <taxon>Pseudobacteroides</taxon>
    </lineage>
</organism>
<reference evidence="9" key="1">
    <citation type="submission" date="2015-07" db="EMBL/GenBank/DDBJ databases">
        <title>Near-Complete Genome Sequence of the Cellulolytic Bacterium Bacteroides (Pseudobacteroides) cellulosolvens ATCC 35603.</title>
        <authorList>
            <person name="Dassa B."/>
            <person name="Utturkar S.M."/>
            <person name="Klingeman D.M."/>
            <person name="Hurt R.A."/>
            <person name="Keller M."/>
            <person name="Xu J."/>
            <person name="Reddy Y.H.K."/>
            <person name="Borovok I."/>
            <person name="Grinberg I.R."/>
            <person name="Lamed R."/>
            <person name="Zhivin O."/>
            <person name="Bayer E.A."/>
            <person name="Brown S.D."/>
        </authorList>
    </citation>
    <scope>NUCLEOTIDE SEQUENCE [LARGE SCALE GENOMIC DNA]</scope>
    <source>
        <strain evidence="9">DSM 2933</strain>
    </source>
</reference>
<dbReference type="InterPro" id="IPR050105">
    <property type="entry name" value="MoCo_biosynth_MoaA/MoaC"/>
</dbReference>
<evidence type="ECO:0000256" key="5">
    <source>
        <dbReference type="ARBA" id="ARBA00023239"/>
    </source>
</evidence>
<evidence type="ECO:0000256" key="6">
    <source>
        <dbReference type="HAMAP-Rule" id="MF_01224"/>
    </source>
</evidence>
<dbReference type="CDD" id="cd01420">
    <property type="entry name" value="MoaC_PE"/>
    <property type="match status" value="1"/>
</dbReference>
<comment type="subunit">
    <text evidence="6">Homohexamer; trimer of dimers.</text>
</comment>
<dbReference type="STRING" id="398512.Bccel_3680"/>
<feature type="binding site" evidence="6">
    <location>
        <begin position="74"/>
        <end position="76"/>
    </location>
    <ligand>
        <name>substrate</name>
    </ligand>
</feature>
<dbReference type="OrthoDB" id="9794429at2"/>
<sequence>MGLSHIDEKGNARMVDVSGKDITKREAVAVGKVFMKEETLNLIMDGNMPKGDVVSTARIAGIMAAKKTDELIPMCHSLPVDGVQVEINCNLEDLSVDIKARVSCCWKTGVEMEALTAVSVAALTVYDMCKAVDKGMVIGDITLIKKTGGKSGEYVRQTGGQENV</sequence>
<evidence type="ECO:0000259" key="7">
    <source>
        <dbReference type="Pfam" id="PF01967"/>
    </source>
</evidence>
<dbReference type="InterPro" id="IPR002820">
    <property type="entry name" value="Mopterin_CF_biosynth-C_dom"/>
</dbReference>
<feature type="domain" description="Molybdopterin cofactor biosynthesis C (MoaC)" evidence="7">
    <location>
        <begin position="14"/>
        <end position="149"/>
    </location>
</feature>
<evidence type="ECO:0000313" key="9">
    <source>
        <dbReference type="Proteomes" id="UP000036923"/>
    </source>
</evidence>
<proteinExistence type="inferred from homology"/>
<comment type="similarity">
    <text evidence="6">Belongs to the MoaC family.</text>
</comment>
<dbReference type="NCBIfam" id="NF006870">
    <property type="entry name" value="PRK09364.1"/>
    <property type="match status" value="1"/>
</dbReference>
<name>A0A0L6JRD4_9FIRM</name>
<dbReference type="InterPro" id="IPR023045">
    <property type="entry name" value="MoaC"/>
</dbReference>
<comment type="function">
    <text evidence="6">Catalyzes the conversion of (8S)-3',8-cyclo-7,8-dihydroguanosine 5'-triphosphate to cyclic pyranopterin monophosphate (cPMP).</text>
</comment>
<dbReference type="Pfam" id="PF01967">
    <property type="entry name" value="MoaC"/>
    <property type="match status" value="1"/>
</dbReference>
<dbReference type="SUPFAM" id="SSF55040">
    <property type="entry name" value="Molybdenum cofactor biosynthesis protein C, MoaC"/>
    <property type="match status" value="1"/>
</dbReference>
<dbReference type="Gene3D" id="3.30.70.640">
    <property type="entry name" value="Molybdopterin cofactor biosynthesis C (MoaC) domain"/>
    <property type="match status" value="1"/>
</dbReference>
<evidence type="ECO:0000313" key="8">
    <source>
        <dbReference type="EMBL" id="KNY28406.1"/>
    </source>
</evidence>
<feature type="binding site" evidence="6">
    <location>
        <begin position="112"/>
        <end position="113"/>
    </location>
    <ligand>
        <name>substrate</name>
    </ligand>
</feature>
<evidence type="ECO:0000256" key="2">
    <source>
        <dbReference type="ARBA" id="ARBA00005046"/>
    </source>
</evidence>
<dbReference type="AlphaFoldDB" id="A0A0L6JRD4"/>
<protein>
    <recommendedName>
        <fullName evidence="3 6">Cyclic pyranopterin monophosphate synthase</fullName>
        <ecNumber evidence="3 6">4.6.1.17</ecNumber>
    </recommendedName>
    <alternativeName>
        <fullName evidence="6">Molybdenum cofactor biosynthesis protein C</fullName>
    </alternativeName>
</protein>
<dbReference type="NCBIfam" id="TIGR00581">
    <property type="entry name" value="moaC"/>
    <property type="match status" value="1"/>
</dbReference>
<dbReference type="PATRIC" id="fig|398512.5.peg.3856"/>
<dbReference type="UniPathway" id="UPA00344"/>
<gene>
    <name evidence="6" type="primary">moaC</name>
    <name evidence="8" type="ORF">Bccel_3680</name>
</gene>
<dbReference type="EC" id="4.6.1.17" evidence="3 6"/>
<accession>A0A0L6JRD4</accession>